<dbReference type="InterPro" id="IPR005149">
    <property type="entry name" value="Tscrpt_reg_PadR_N"/>
</dbReference>
<dbReference type="InterPro" id="IPR052509">
    <property type="entry name" value="Metal_resp_DNA-bind_regulator"/>
</dbReference>
<protein>
    <submittedName>
        <fullName evidence="2">PadR family transcriptional regulator</fullName>
    </submittedName>
</protein>
<gene>
    <name evidence="2" type="ORF">EPA93_04740</name>
</gene>
<dbReference type="PANTHER" id="PTHR33169:SF26">
    <property type="entry name" value="CONSERVED PROTEIN"/>
    <property type="match status" value="1"/>
</dbReference>
<dbReference type="KEGG" id="kbs:EPA93_04740"/>
<dbReference type="OrthoDB" id="2374094at2"/>
<dbReference type="Gene3D" id="1.10.10.10">
    <property type="entry name" value="Winged helix-like DNA-binding domain superfamily/Winged helix DNA-binding domain"/>
    <property type="match status" value="1"/>
</dbReference>
<evidence type="ECO:0000313" key="3">
    <source>
        <dbReference type="Proteomes" id="UP000290365"/>
    </source>
</evidence>
<evidence type="ECO:0000259" key="1">
    <source>
        <dbReference type="Pfam" id="PF03551"/>
    </source>
</evidence>
<dbReference type="PANTHER" id="PTHR33169">
    <property type="entry name" value="PADR-FAMILY TRANSCRIPTIONAL REGULATOR"/>
    <property type="match status" value="1"/>
</dbReference>
<organism evidence="2 3">
    <name type="scientific">Ktedonosporobacter rubrisoli</name>
    <dbReference type="NCBI Taxonomy" id="2509675"/>
    <lineage>
        <taxon>Bacteria</taxon>
        <taxon>Bacillati</taxon>
        <taxon>Chloroflexota</taxon>
        <taxon>Ktedonobacteria</taxon>
        <taxon>Ktedonobacterales</taxon>
        <taxon>Ktedonosporobacteraceae</taxon>
        <taxon>Ktedonosporobacter</taxon>
    </lineage>
</organism>
<dbReference type="RefSeq" id="WP_129885941.1">
    <property type="nucleotide sequence ID" value="NZ_CP035758.1"/>
</dbReference>
<accession>A0A4P6JK54</accession>
<dbReference type="Proteomes" id="UP000290365">
    <property type="component" value="Chromosome"/>
</dbReference>
<name>A0A4P6JK54_KTERU</name>
<dbReference type="Pfam" id="PF03551">
    <property type="entry name" value="PadR"/>
    <property type="match status" value="1"/>
</dbReference>
<dbReference type="InterPro" id="IPR036388">
    <property type="entry name" value="WH-like_DNA-bd_sf"/>
</dbReference>
<feature type="domain" description="Transcription regulator PadR N-terminal" evidence="1">
    <location>
        <begin position="46"/>
        <end position="121"/>
    </location>
</feature>
<dbReference type="InterPro" id="IPR036390">
    <property type="entry name" value="WH_DNA-bd_sf"/>
</dbReference>
<dbReference type="AlphaFoldDB" id="A0A4P6JK54"/>
<reference evidence="2 3" key="1">
    <citation type="submission" date="2019-01" db="EMBL/GenBank/DDBJ databases">
        <title>Ktedonosporobacter rubrisoli SCAWS-G2.</title>
        <authorList>
            <person name="Huang Y."/>
            <person name="Yan B."/>
        </authorList>
    </citation>
    <scope>NUCLEOTIDE SEQUENCE [LARGE SCALE GENOMIC DNA]</scope>
    <source>
        <strain evidence="2 3">SCAWS-G2</strain>
    </source>
</reference>
<sequence length="238" mass="27060">MQLHLASITLDRQSSADYNTSNRPTIRSIFAKKSESRAKQMYELIILSLLMRVPLNRYQLAKVVNDKLGPHAKLSNGTLYPLLARLEAAGLVAVEPESAGKSQERRSRLFHITEVGRQRFQQLMMDTSSYQANYQQAFLFKVSSLDLLPPAKRFYVLNHYITYCQAHILHFTTEAENLAQDLASVPFPQAFQERSALAIRHLIQHWESEAAWAMQVRDLCTHEMEQAGSAKPADAQPC</sequence>
<keyword evidence="3" id="KW-1185">Reference proteome</keyword>
<proteinExistence type="predicted"/>
<dbReference type="EMBL" id="CP035758">
    <property type="protein sequence ID" value="QBD75342.1"/>
    <property type="molecule type" value="Genomic_DNA"/>
</dbReference>
<dbReference type="SUPFAM" id="SSF46785">
    <property type="entry name" value="Winged helix' DNA-binding domain"/>
    <property type="match status" value="1"/>
</dbReference>
<evidence type="ECO:0000313" key="2">
    <source>
        <dbReference type="EMBL" id="QBD75342.1"/>
    </source>
</evidence>